<dbReference type="EMBL" id="FNBM01000005">
    <property type="protein sequence ID" value="SDF85765.1"/>
    <property type="molecule type" value="Genomic_DNA"/>
</dbReference>
<evidence type="ECO:0008006" key="3">
    <source>
        <dbReference type="Google" id="ProtNLM"/>
    </source>
</evidence>
<dbReference type="RefSeq" id="WP_092368514.1">
    <property type="nucleotide sequence ID" value="NZ_FNBM01000005.1"/>
</dbReference>
<dbReference type="STRING" id="640205.SAMN05216381_2552"/>
<sequence length="192" mass="21521">MHDSTQALRQFLVDQGLSLSLSLRTQDAGEWPGDIPLPADVARFYREIGPDNCNLETAGNPFFIPSLSRLWRLQAGYRWHGISGERLADWHDDWLVVADQGGDPFIFEISSGRVLHDRHGGGTWQPAPLFSDLEQMIACLACFDATWRSAGEDIFLDDFSVNPVHRDRLIDALLPILGERGTAQSLAEEFGW</sequence>
<dbReference type="OrthoDB" id="8444591at2"/>
<name>A0A1G7PHK9_9GAMM</name>
<evidence type="ECO:0000313" key="1">
    <source>
        <dbReference type="EMBL" id="SDF85765.1"/>
    </source>
</evidence>
<protein>
    <recommendedName>
        <fullName evidence="3">SMI1/KNR4 family protein</fullName>
    </recommendedName>
</protein>
<organism evidence="1 2">
    <name type="scientific">Phytopseudomonas seleniipraecipitans</name>
    <dbReference type="NCBI Taxonomy" id="640205"/>
    <lineage>
        <taxon>Bacteria</taxon>
        <taxon>Pseudomonadati</taxon>
        <taxon>Pseudomonadota</taxon>
        <taxon>Gammaproteobacteria</taxon>
        <taxon>Pseudomonadales</taxon>
        <taxon>Pseudomonadaceae</taxon>
        <taxon>Phytopseudomonas</taxon>
    </lineage>
</organism>
<dbReference type="Proteomes" id="UP000243378">
    <property type="component" value="Unassembled WGS sequence"/>
</dbReference>
<dbReference type="AlphaFoldDB" id="A0A1G7PHK9"/>
<proteinExistence type="predicted"/>
<accession>A0A1G7PHK9</accession>
<gene>
    <name evidence="1" type="ORF">SAMN05216381_2552</name>
</gene>
<evidence type="ECO:0000313" key="2">
    <source>
        <dbReference type="Proteomes" id="UP000243378"/>
    </source>
</evidence>
<reference evidence="1 2" key="1">
    <citation type="submission" date="2016-10" db="EMBL/GenBank/DDBJ databases">
        <authorList>
            <person name="de Groot N.N."/>
        </authorList>
    </citation>
    <scope>NUCLEOTIDE SEQUENCE [LARGE SCALE GENOMIC DNA]</scope>
    <source>
        <strain evidence="1 2">LMG 25475</strain>
    </source>
</reference>